<dbReference type="PANTHER" id="PTHR41247">
    <property type="entry name" value="HTH-TYPE TRANSCRIPTIONAL REPRESSOR YCNK"/>
    <property type="match status" value="1"/>
</dbReference>
<dbReference type="AlphaFoldDB" id="A0ABD6BGU8"/>
<dbReference type="SUPFAM" id="SSF160387">
    <property type="entry name" value="NosL/MerB-like"/>
    <property type="match status" value="1"/>
</dbReference>
<organism evidence="1 2">
    <name type="scientific">Haloarchaeobius amylolyticus</name>
    <dbReference type="NCBI Taxonomy" id="1198296"/>
    <lineage>
        <taxon>Archaea</taxon>
        <taxon>Methanobacteriati</taxon>
        <taxon>Methanobacteriota</taxon>
        <taxon>Stenosarchaea group</taxon>
        <taxon>Halobacteria</taxon>
        <taxon>Halobacteriales</taxon>
        <taxon>Halorubellaceae</taxon>
        <taxon>Haloarchaeobius</taxon>
    </lineage>
</organism>
<keyword evidence="2" id="KW-1185">Reference proteome</keyword>
<evidence type="ECO:0000313" key="1">
    <source>
        <dbReference type="EMBL" id="MFD1563756.1"/>
    </source>
</evidence>
<dbReference type="Proteomes" id="UP001597076">
    <property type="component" value="Unassembled WGS sequence"/>
</dbReference>
<name>A0ABD6BGU8_9EURY</name>
<protein>
    <submittedName>
        <fullName evidence="1">Nitrous oxide reductase accessory protein NosL</fullName>
    </submittedName>
</protein>
<dbReference type="EMBL" id="JBHUDI010000005">
    <property type="protein sequence ID" value="MFD1563756.1"/>
    <property type="molecule type" value="Genomic_DNA"/>
</dbReference>
<evidence type="ECO:0000313" key="2">
    <source>
        <dbReference type="Proteomes" id="UP001597076"/>
    </source>
</evidence>
<proteinExistence type="predicted"/>
<sequence>MDVPTVGPDDDRRITRRTVLGGVGAASIAALAGCSGGGGNGDGSESVPDPITIDEGKECDQCGMIIGNYLGPAGQSHYEDPTAVLEEDRPAQFCSSLCTYTFTFEHESESEPQVSYLTDYSTVDYEVDESSDPATISRHLEAEAFGDVTELTMVADSDVEGAMGQSIIGFSDADEADEFQSEYGGDVYEHDDVSQELVSSLRAM</sequence>
<dbReference type="RefSeq" id="WP_390286615.1">
    <property type="nucleotide sequence ID" value="NZ_JBHUDI010000005.1"/>
</dbReference>
<reference evidence="1 2" key="1">
    <citation type="journal article" date="2019" name="Int. J. Syst. Evol. Microbiol.">
        <title>The Global Catalogue of Microorganisms (GCM) 10K type strain sequencing project: providing services to taxonomists for standard genome sequencing and annotation.</title>
        <authorList>
            <consortium name="The Broad Institute Genomics Platform"/>
            <consortium name="The Broad Institute Genome Sequencing Center for Infectious Disease"/>
            <person name="Wu L."/>
            <person name="Ma J."/>
        </authorList>
    </citation>
    <scope>NUCLEOTIDE SEQUENCE [LARGE SCALE GENOMIC DNA]</scope>
    <source>
        <strain evidence="1 2">CGMCC 1.12230</strain>
    </source>
</reference>
<dbReference type="InterPro" id="IPR008719">
    <property type="entry name" value="N2O_reductase_NosL"/>
</dbReference>
<comment type="caution">
    <text evidence="1">The sequence shown here is derived from an EMBL/GenBank/DDBJ whole genome shotgun (WGS) entry which is preliminary data.</text>
</comment>
<dbReference type="Gene3D" id="3.30.70.2050">
    <property type="match status" value="1"/>
</dbReference>
<dbReference type="Pfam" id="PF05573">
    <property type="entry name" value="NosL"/>
    <property type="match status" value="1"/>
</dbReference>
<gene>
    <name evidence="1" type="ORF">ACFR99_09370</name>
</gene>
<dbReference type="PANTHER" id="PTHR41247:SF1">
    <property type="entry name" value="HTH-TYPE TRANSCRIPTIONAL REPRESSOR YCNK"/>
    <property type="match status" value="1"/>
</dbReference>
<accession>A0ABD6BGU8</accession>